<protein>
    <submittedName>
        <fullName evidence="5">Mandelate racemase/muconate lactonizing enzyme family protein</fullName>
    </submittedName>
</protein>
<evidence type="ECO:0000313" key="5">
    <source>
        <dbReference type="EMBL" id="MCR2804718.1"/>
    </source>
</evidence>
<dbReference type="EMBL" id="JANIPJ010000008">
    <property type="protein sequence ID" value="MCR2804718.1"/>
    <property type="molecule type" value="Genomic_DNA"/>
</dbReference>
<feature type="domain" description="Mandelate racemase/muconate lactonizing enzyme C-terminal" evidence="4">
    <location>
        <begin position="151"/>
        <end position="246"/>
    </location>
</feature>
<gene>
    <name evidence="5" type="ORF">NQZ67_12595</name>
</gene>
<dbReference type="InterPro" id="IPR018110">
    <property type="entry name" value="Mandel_Rmase/mucon_lact_enz_CS"/>
</dbReference>
<dbReference type="RefSeq" id="WP_257445982.1">
    <property type="nucleotide sequence ID" value="NZ_JANIPJ010000008.1"/>
</dbReference>
<dbReference type="GO" id="GO:0009063">
    <property type="term" value="P:amino acid catabolic process"/>
    <property type="evidence" value="ECO:0007669"/>
    <property type="project" value="InterPro"/>
</dbReference>
<reference evidence="5" key="1">
    <citation type="submission" date="2022-08" db="EMBL/GenBank/DDBJ databases">
        <title>The genomic sequence of strain Paenibacillus sp. SCIV0701.</title>
        <authorList>
            <person name="Zhao H."/>
        </authorList>
    </citation>
    <scope>NUCLEOTIDE SEQUENCE</scope>
    <source>
        <strain evidence="5">SCIV0701</strain>
    </source>
</reference>
<dbReference type="InterPro" id="IPR029017">
    <property type="entry name" value="Enolase-like_N"/>
</dbReference>
<dbReference type="Pfam" id="PF13378">
    <property type="entry name" value="MR_MLE_C"/>
    <property type="match status" value="1"/>
</dbReference>
<accession>A0A9X2MMN6</accession>
<dbReference type="Gene3D" id="3.30.390.10">
    <property type="entry name" value="Enolase-like, N-terminal domain"/>
    <property type="match status" value="1"/>
</dbReference>
<dbReference type="CDD" id="cd03316">
    <property type="entry name" value="MR_like"/>
    <property type="match status" value="1"/>
</dbReference>
<evidence type="ECO:0000256" key="1">
    <source>
        <dbReference type="ARBA" id="ARBA00001946"/>
    </source>
</evidence>
<keyword evidence="6" id="KW-1185">Reference proteome</keyword>
<proteinExistence type="predicted"/>
<dbReference type="SUPFAM" id="SSF54826">
    <property type="entry name" value="Enolase N-terminal domain-like"/>
    <property type="match status" value="1"/>
</dbReference>
<dbReference type="PANTHER" id="PTHR13794:SF58">
    <property type="entry name" value="MITOCHONDRIAL ENOLASE SUPERFAMILY MEMBER 1"/>
    <property type="match status" value="1"/>
</dbReference>
<dbReference type="Proteomes" id="UP001141950">
    <property type="component" value="Unassembled WGS sequence"/>
</dbReference>
<dbReference type="GO" id="GO:0016052">
    <property type="term" value="P:carbohydrate catabolic process"/>
    <property type="evidence" value="ECO:0007669"/>
    <property type="project" value="TreeGrafter"/>
</dbReference>
<dbReference type="PANTHER" id="PTHR13794">
    <property type="entry name" value="ENOLASE SUPERFAMILY, MANDELATE RACEMASE"/>
    <property type="match status" value="1"/>
</dbReference>
<name>A0A9X2MMN6_9BACL</name>
<dbReference type="InterPro" id="IPR013342">
    <property type="entry name" value="Mandelate_racemase_C"/>
</dbReference>
<keyword evidence="3" id="KW-0460">Magnesium</keyword>
<sequence>MRITNVQVHVMKSLLEEPFYFSQGWVKQRSSVLVEIETDAGITGWGECLCHGLQPPEIAAAFIRHAFAPLLIGRDPHDTDVLWEEMYNLSRPYGQGGAAVNAISGIDIALWDIKGKSCGLPVSKLLGGTFRTQVMPYATGFYRTAKGSYPADGVAEALQHKANGLRAMKLKIGFGIDEDLALITSVREAVGPEMRLMADANGAYNTGLARRLLLESESSKLYFMEELLAPEDIDGYKAIRHLTGTLIASGENLFGKMGYRHWIAQGALDIVQPDLCSSGGFTECKKIATLAQAWNTLMVPHVWGSGVGLAASLQFIASLAPTPLGLFPEEPMLEYDQSSHPFRVDLIGHAITMKDGMVSIPDGPGIGVEINRDIIEKYAVTA</sequence>
<dbReference type="SFLD" id="SFLDS00001">
    <property type="entry name" value="Enolase"/>
    <property type="match status" value="1"/>
</dbReference>
<comment type="caution">
    <text evidence="5">The sequence shown here is derived from an EMBL/GenBank/DDBJ whole genome shotgun (WGS) entry which is preliminary data.</text>
</comment>
<dbReference type="AlphaFoldDB" id="A0A9X2MMN6"/>
<evidence type="ECO:0000259" key="4">
    <source>
        <dbReference type="SMART" id="SM00922"/>
    </source>
</evidence>
<dbReference type="InterPro" id="IPR036849">
    <property type="entry name" value="Enolase-like_C_sf"/>
</dbReference>
<dbReference type="Gene3D" id="3.20.20.120">
    <property type="entry name" value="Enolase-like C-terminal domain"/>
    <property type="match status" value="1"/>
</dbReference>
<evidence type="ECO:0000256" key="2">
    <source>
        <dbReference type="ARBA" id="ARBA00022723"/>
    </source>
</evidence>
<dbReference type="InterPro" id="IPR013341">
    <property type="entry name" value="Mandelate_racemase_N_dom"/>
</dbReference>
<dbReference type="GO" id="GO:0000287">
    <property type="term" value="F:magnesium ion binding"/>
    <property type="evidence" value="ECO:0007669"/>
    <property type="project" value="TreeGrafter"/>
</dbReference>
<dbReference type="SUPFAM" id="SSF51604">
    <property type="entry name" value="Enolase C-terminal domain-like"/>
    <property type="match status" value="1"/>
</dbReference>
<dbReference type="InterPro" id="IPR029065">
    <property type="entry name" value="Enolase_C-like"/>
</dbReference>
<organism evidence="5 6">
    <name type="scientific">Paenibacillus soyae</name>
    <dbReference type="NCBI Taxonomy" id="2969249"/>
    <lineage>
        <taxon>Bacteria</taxon>
        <taxon>Bacillati</taxon>
        <taxon>Bacillota</taxon>
        <taxon>Bacilli</taxon>
        <taxon>Bacillales</taxon>
        <taxon>Paenibacillaceae</taxon>
        <taxon>Paenibacillus</taxon>
    </lineage>
</organism>
<dbReference type="Pfam" id="PF02746">
    <property type="entry name" value="MR_MLE_N"/>
    <property type="match status" value="1"/>
</dbReference>
<dbReference type="GO" id="GO:0016836">
    <property type="term" value="F:hydro-lyase activity"/>
    <property type="evidence" value="ECO:0007669"/>
    <property type="project" value="TreeGrafter"/>
</dbReference>
<comment type="cofactor">
    <cofactor evidence="1">
        <name>Mg(2+)</name>
        <dbReference type="ChEBI" id="CHEBI:18420"/>
    </cofactor>
</comment>
<keyword evidence="2" id="KW-0479">Metal-binding</keyword>
<dbReference type="InterPro" id="IPR046945">
    <property type="entry name" value="RHMD-like"/>
</dbReference>
<dbReference type="SFLD" id="SFLDG00179">
    <property type="entry name" value="mandelate_racemase"/>
    <property type="match status" value="1"/>
</dbReference>
<dbReference type="SMART" id="SM00922">
    <property type="entry name" value="MR_MLE"/>
    <property type="match status" value="1"/>
</dbReference>
<dbReference type="PROSITE" id="PS00908">
    <property type="entry name" value="MR_MLE_1"/>
    <property type="match status" value="1"/>
</dbReference>
<evidence type="ECO:0000256" key="3">
    <source>
        <dbReference type="ARBA" id="ARBA00022842"/>
    </source>
</evidence>
<evidence type="ECO:0000313" key="6">
    <source>
        <dbReference type="Proteomes" id="UP001141950"/>
    </source>
</evidence>